<evidence type="ECO:0000313" key="3">
    <source>
        <dbReference type="Proteomes" id="UP000608024"/>
    </source>
</evidence>
<organism evidence="2 3">
    <name type="scientific">Streptomyces longispororuber</name>
    <dbReference type="NCBI Taxonomy" id="68230"/>
    <lineage>
        <taxon>Bacteria</taxon>
        <taxon>Bacillati</taxon>
        <taxon>Actinomycetota</taxon>
        <taxon>Actinomycetes</taxon>
        <taxon>Kitasatosporales</taxon>
        <taxon>Streptomycetaceae</taxon>
        <taxon>Streptomyces</taxon>
    </lineage>
</organism>
<comment type="caution">
    <text evidence="2">The sequence shown here is derived from an EMBL/GenBank/DDBJ whole genome shotgun (WGS) entry which is preliminary data.</text>
</comment>
<evidence type="ECO:0000259" key="1">
    <source>
        <dbReference type="Pfam" id="PF13349"/>
    </source>
</evidence>
<protein>
    <recommendedName>
        <fullName evidence="1">DUF4097 domain-containing protein</fullName>
    </recommendedName>
</protein>
<feature type="domain" description="DUF4097" evidence="1">
    <location>
        <begin position="13"/>
        <end position="208"/>
    </location>
</feature>
<proteinExistence type="predicted"/>
<keyword evidence="3" id="KW-1185">Reference proteome</keyword>
<reference evidence="2" key="1">
    <citation type="journal article" date="2014" name="Int. J. Syst. Evol. Microbiol.">
        <title>Complete genome sequence of Corynebacterium casei LMG S-19264T (=DSM 44701T), isolated from a smear-ripened cheese.</title>
        <authorList>
            <consortium name="US DOE Joint Genome Institute (JGI-PGF)"/>
            <person name="Walter F."/>
            <person name="Albersmeier A."/>
            <person name="Kalinowski J."/>
            <person name="Ruckert C."/>
        </authorList>
    </citation>
    <scope>NUCLEOTIDE SEQUENCE</scope>
    <source>
        <strain evidence="2">JCM 4784</strain>
    </source>
</reference>
<reference evidence="2" key="2">
    <citation type="submission" date="2020-09" db="EMBL/GenBank/DDBJ databases">
        <authorList>
            <person name="Sun Q."/>
            <person name="Ohkuma M."/>
        </authorList>
    </citation>
    <scope>NUCLEOTIDE SEQUENCE</scope>
    <source>
        <strain evidence="2">JCM 4784</strain>
    </source>
</reference>
<dbReference type="Pfam" id="PF13349">
    <property type="entry name" value="DUF4097"/>
    <property type="match status" value="1"/>
</dbReference>
<dbReference type="InterPro" id="IPR025164">
    <property type="entry name" value="Toastrack_DUF4097"/>
</dbReference>
<dbReference type="RefSeq" id="WP_190139139.1">
    <property type="nucleotide sequence ID" value="NZ_BNBT01000127.1"/>
</dbReference>
<gene>
    <name evidence="2" type="ORF">GCM10018785_58890</name>
</gene>
<accession>A0A919A1A9</accession>
<dbReference type="Proteomes" id="UP000608024">
    <property type="component" value="Unassembled WGS sequence"/>
</dbReference>
<dbReference type="AlphaFoldDB" id="A0A919A1A9"/>
<dbReference type="EMBL" id="BNBT01000127">
    <property type="protein sequence ID" value="GHE83143.1"/>
    <property type="molecule type" value="Genomic_DNA"/>
</dbReference>
<sequence length="279" mass="29106">MPTFDTPQPIHVSVQLEQGSLRITASDRADTVVDVRPSTESRAPDVRAAERTRVEYASGRLLVKGFKDRSLFSRGSSVDVEIALPEGSHVQAALSMADFAAEGRLGECEVKTSMGDVRVARAGSLRAETGYGLVHVDRADGAADVTTASGRVRLGSVGGTAVVKNSNGVTEIGEAGGELRVRSANGDITVDRADAEVTARTASGAIEIGRVTRGSVVLETGTGRIDVGVSDGTAAWLDVQTTYGTVRQSLGPAKGPDDSGETVEVRARTSYGDIVIHRA</sequence>
<name>A0A919A1A9_9ACTN</name>
<evidence type="ECO:0000313" key="2">
    <source>
        <dbReference type="EMBL" id="GHE83143.1"/>
    </source>
</evidence>